<protein>
    <submittedName>
        <fullName evidence="1">Uncharacterized protein</fullName>
    </submittedName>
</protein>
<accession>A0ABR0LCG7</accession>
<dbReference type="EMBL" id="JAVRRR010000071">
    <property type="protein sequence ID" value="KAK5146761.1"/>
    <property type="molecule type" value="Genomic_DNA"/>
</dbReference>
<evidence type="ECO:0000313" key="1">
    <source>
        <dbReference type="EMBL" id="KAK5146761.1"/>
    </source>
</evidence>
<evidence type="ECO:0000313" key="2">
    <source>
        <dbReference type="Proteomes" id="UP001308179"/>
    </source>
</evidence>
<comment type="caution">
    <text evidence="1">The sequence shown here is derived from an EMBL/GenBank/DDBJ whole genome shotgun (WGS) entry which is preliminary data.</text>
</comment>
<gene>
    <name evidence="1" type="ORF">LTR32_001709</name>
</gene>
<reference evidence="1 2" key="1">
    <citation type="submission" date="2023-08" db="EMBL/GenBank/DDBJ databases">
        <title>Black Yeasts Isolated from many extreme environments.</title>
        <authorList>
            <person name="Coleine C."/>
            <person name="Stajich J.E."/>
            <person name="Selbmann L."/>
        </authorList>
    </citation>
    <scope>NUCLEOTIDE SEQUENCE [LARGE SCALE GENOMIC DNA]</scope>
    <source>
        <strain evidence="1 2">CCFEE 5386</strain>
    </source>
</reference>
<sequence>EYFTHSGTVEAARRSAQAAGEVRRVGDAGGAEIAAAAVLDFGPSRLPKVNILARKWSKDDPHSKTVLSLAEYRELALDAEEVEASNREQDGVEDLKLLYARDTHLDSPELAGQHLDDELKRVSDLYLCKGPLKDRHIRAILDKKPAVNSSNYGMHRTKLAKHSVKAQFHTTKYERRTVELLVKMTGGITAWENATQQQQHNLVRHLFAELPLTCCKVMFHSENNSFDFDTVWATASSCNETAKWKKFWKSLFVGMMVTSITLITFTEDGTKAEKRAAKKDLSAYWRVFEKSPNLYHLRLGTVDDVPTRPSRAAGDTRLTAGHETVHVEVTG</sequence>
<feature type="non-terminal residue" evidence="1">
    <location>
        <position position="1"/>
    </location>
</feature>
<keyword evidence="2" id="KW-1185">Reference proteome</keyword>
<dbReference type="Proteomes" id="UP001308179">
    <property type="component" value="Unassembled WGS sequence"/>
</dbReference>
<name>A0ABR0LCG7_9PEZI</name>
<organism evidence="1 2">
    <name type="scientific">Rachicladosporium monterosium</name>
    <dbReference type="NCBI Taxonomy" id="1507873"/>
    <lineage>
        <taxon>Eukaryota</taxon>
        <taxon>Fungi</taxon>
        <taxon>Dikarya</taxon>
        <taxon>Ascomycota</taxon>
        <taxon>Pezizomycotina</taxon>
        <taxon>Dothideomycetes</taxon>
        <taxon>Dothideomycetidae</taxon>
        <taxon>Cladosporiales</taxon>
        <taxon>Cladosporiaceae</taxon>
        <taxon>Rachicladosporium</taxon>
    </lineage>
</organism>
<proteinExistence type="predicted"/>